<dbReference type="AlphaFoldDB" id="A0A0A9E852"/>
<protein>
    <submittedName>
        <fullName evidence="2">Uncharacterized protein</fullName>
    </submittedName>
</protein>
<feature type="region of interest" description="Disordered" evidence="1">
    <location>
        <begin position="1"/>
        <end position="26"/>
    </location>
</feature>
<name>A0A0A9E852_ARUDO</name>
<reference evidence="2" key="2">
    <citation type="journal article" date="2015" name="Data Brief">
        <title>Shoot transcriptome of the giant reed, Arundo donax.</title>
        <authorList>
            <person name="Barrero R.A."/>
            <person name="Guerrero F.D."/>
            <person name="Moolhuijzen P."/>
            <person name="Goolsby J.A."/>
            <person name="Tidwell J."/>
            <person name="Bellgard S.E."/>
            <person name="Bellgard M.I."/>
        </authorList>
    </citation>
    <scope>NUCLEOTIDE SEQUENCE</scope>
    <source>
        <tissue evidence="2">Shoot tissue taken approximately 20 cm above the soil surface</tissue>
    </source>
</reference>
<proteinExistence type="predicted"/>
<reference evidence="2" key="1">
    <citation type="submission" date="2014-09" db="EMBL/GenBank/DDBJ databases">
        <authorList>
            <person name="Magalhaes I.L.F."/>
            <person name="Oliveira U."/>
            <person name="Santos F.R."/>
            <person name="Vidigal T.H.D.A."/>
            <person name="Brescovit A.D."/>
            <person name="Santos A.J."/>
        </authorList>
    </citation>
    <scope>NUCLEOTIDE SEQUENCE</scope>
    <source>
        <tissue evidence="2">Shoot tissue taken approximately 20 cm above the soil surface</tissue>
    </source>
</reference>
<feature type="compositionally biased region" description="Low complexity" evidence="1">
    <location>
        <begin position="1"/>
        <end position="14"/>
    </location>
</feature>
<evidence type="ECO:0000313" key="2">
    <source>
        <dbReference type="EMBL" id="JAD92127.1"/>
    </source>
</evidence>
<accession>A0A0A9E852</accession>
<organism evidence="2">
    <name type="scientific">Arundo donax</name>
    <name type="common">Giant reed</name>
    <name type="synonym">Donax arundinaceus</name>
    <dbReference type="NCBI Taxonomy" id="35708"/>
    <lineage>
        <taxon>Eukaryota</taxon>
        <taxon>Viridiplantae</taxon>
        <taxon>Streptophyta</taxon>
        <taxon>Embryophyta</taxon>
        <taxon>Tracheophyta</taxon>
        <taxon>Spermatophyta</taxon>
        <taxon>Magnoliopsida</taxon>
        <taxon>Liliopsida</taxon>
        <taxon>Poales</taxon>
        <taxon>Poaceae</taxon>
        <taxon>PACMAD clade</taxon>
        <taxon>Arundinoideae</taxon>
        <taxon>Arundineae</taxon>
        <taxon>Arundo</taxon>
    </lineage>
</organism>
<dbReference type="EMBL" id="GBRH01205768">
    <property type="protein sequence ID" value="JAD92127.1"/>
    <property type="molecule type" value="Transcribed_RNA"/>
</dbReference>
<sequence>MAVAASSSFSDAASDCWAGSSPQSPV</sequence>
<evidence type="ECO:0000256" key="1">
    <source>
        <dbReference type="SAM" id="MobiDB-lite"/>
    </source>
</evidence>